<evidence type="ECO:0000313" key="2">
    <source>
        <dbReference type="Proteomes" id="UP000004578"/>
    </source>
</evidence>
<reference evidence="1 2" key="1">
    <citation type="submission" date="2012-05" db="EMBL/GenBank/DDBJ databases">
        <authorList>
            <person name="Harkins D.M."/>
            <person name="Madupu R."/>
            <person name="Durkin A.S."/>
            <person name="Torralba M."/>
            <person name="Methe B."/>
            <person name="Sutton G.G."/>
            <person name="Nelson K.E."/>
        </authorList>
    </citation>
    <scope>NUCLEOTIDE SEQUENCE [LARGE SCALE GENOMIC DNA]</scope>
    <source>
        <strain evidence="1 2">F0490</strain>
    </source>
</reference>
<accession>J0NIE3</accession>
<dbReference type="Proteomes" id="UP000004578">
    <property type="component" value="Unassembled WGS sequence"/>
</dbReference>
<dbReference type="EMBL" id="AKFS01000111">
    <property type="protein sequence ID" value="EJF46884.1"/>
    <property type="molecule type" value="Genomic_DNA"/>
</dbReference>
<proteinExistence type="predicted"/>
<gene>
    <name evidence="1" type="ORF">HMPREF1317_1076</name>
</gene>
<dbReference type="PATRIC" id="fig|1125717.3.peg.743"/>
<comment type="caution">
    <text evidence="1">The sequence shown here is derived from an EMBL/GenBank/DDBJ whole genome shotgun (WGS) entry which is preliminary data.</text>
</comment>
<name>J0NIE3_9ACTO</name>
<keyword evidence="2" id="KW-1185">Reference proteome</keyword>
<sequence>MRMERFLIPTIVRGRPCAVAPAPRSRTMSQSNGGTGA</sequence>
<organism evidence="1 2">
    <name type="scientific">Schaalia georgiae F0490</name>
    <dbReference type="NCBI Taxonomy" id="1125717"/>
    <lineage>
        <taxon>Bacteria</taxon>
        <taxon>Bacillati</taxon>
        <taxon>Actinomycetota</taxon>
        <taxon>Actinomycetes</taxon>
        <taxon>Actinomycetales</taxon>
        <taxon>Actinomycetaceae</taxon>
        <taxon>Schaalia</taxon>
    </lineage>
</organism>
<evidence type="ECO:0000313" key="1">
    <source>
        <dbReference type="EMBL" id="EJF46884.1"/>
    </source>
</evidence>
<protein>
    <submittedName>
        <fullName evidence="1">Uncharacterized protein</fullName>
    </submittedName>
</protein>
<dbReference type="AlphaFoldDB" id="J0NIE3"/>